<dbReference type="InterPro" id="IPR017911">
    <property type="entry name" value="MacB-like_ATP-bd"/>
</dbReference>
<feature type="transmembrane region" description="Helical" evidence="15">
    <location>
        <begin position="623"/>
        <end position="645"/>
    </location>
</feature>
<feature type="transmembrane region" description="Helical" evidence="15">
    <location>
        <begin position="537"/>
        <end position="561"/>
    </location>
</feature>
<comment type="subcellular location">
    <subcellularLocation>
        <location evidence="1">Cell inner membrane</location>
        <topology evidence="1">Multi-pass membrane protein</topology>
    </subcellularLocation>
</comment>
<dbReference type="Gene3D" id="3.40.50.300">
    <property type="entry name" value="P-loop containing nucleotide triphosphate hydrolases"/>
    <property type="match status" value="1"/>
</dbReference>
<evidence type="ECO:0000256" key="13">
    <source>
        <dbReference type="ARBA" id="ARBA00041199"/>
    </source>
</evidence>
<dbReference type="SMART" id="SM00382">
    <property type="entry name" value="AAA"/>
    <property type="match status" value="1"/>
</dbReference>
<evidence type="ECO:0000313" key="17">
    <source>
        <dbReference type="EMBL" id="MFC4203198.1"/>
    </source>
</evidence>
<evidence type="ECO:0000256" key="15">
    <source>
        <dbReference type="SAM" id="Phobius"/>
    </source>
</evidence>
<sequence>MPLIELREVRKSYGGEDGAAAVEVLRGISLSIHAGEFVALMGASGSGKSTLMHILGCLDRPGAGTYCYAGRDIAGFSADELAWLRREAFGFVFQGYHLIRTLDALRNVEVPAVYAGLPAQARAARAAQLLRRLGLGERLENRPSQLSGGQQQRVSIARALMNGGHVILADEPTGALDSKSGAEVMALLEELAGAGHTVILITHDRDVAARARRIVEIRDGRIIADTQPAQEPSAGGPSAAPRAASPAALPSSGEFAARMRAGVGRTASAWMDAREAVASAWRTLGVNRYRTLLTLLGIVIGVASVIVMLAIGMGTQARVIEKMALFGTNRMYVVPGGDNARGLGGTLSESDVALLRPVPNVAAAMPFLQGQVTLRAGNVDAAARVWSVTPDAPRILNWKPVRGVFFTWQDERDLATVLLLGKKVRERLFGKTDAVGRYVLVNNVPFQVIGELAEKGAVTGDSDDDDVVLMPFSTGSRRVLGQTHLSWISVLVDDLSKADATEKAITAQLQAAHHVKDFRIYNQAAAVQAQEDTQNTLTLMLGLIAAISLLVGGIGVMNIMLMTVKERTREIGIRMATGARQRDIQRQFLAEAVMVSLVGGCAGVVLGLAIGAALIFWNVPLIFSVRAILGAFGCALATGLIFGFMPARQAARLDPVVALASE</sequence>
<keyword evidence="2" id="KW-0813">Transport</keyword>
<evidence type="ECO:0000256" key="12">
    <source>
        <dbReference type="ARBA" id="ARBA00038388"/>
    </source>
</evidence>
<dbReference type="InterPro" id="IPR027417">
    <property type="entry name" value="P-loop_NTPase"/>
</dbReference>
<keyword evidence="6" id="KW-0547">Nucleotide-binding</keyword>
<dbReference type="InterPro" id="IPR003593">
    <property type="entry name" value="AAA+_ATPase"/>
</dbReference>
<dbReference type="Proteomes" id="UP001595848">
    <property type="component" value="Unassembled WGS sequence"/>
</dbReference>
<dbReference type="CDD" id="cd03255">
    <property type="entry name" value="ABC_MJ0796_LolCDE_FtsE"/>
    <property type="match status" value="1"/>
</dbReference>
<dbReference type="InterPro" id="IPR003439">
    <property type="entry name" value="ABC_transporter-like_ATP-bd"/>
</dbReference>
<keyword evidence="3" id="KW-1003">Cell membrane</keyword>
<dbReference type="EMBL" id="JBHSBV010000009">
    <property type="protein sequence ID" value="MFC4203198.1"/>
    <property type="molecule type" value="Genomic_DNA"/>
</dbReference>
<dbReference type="InterPro" id="IPR025857">
    <property type="entry name" value="MacB_PCD"/>
</dbReference>
<dbReference type="InterPro" id="IPR003838">
    <property type="entry name" value="ABC3_permease_C"/>
</dbReference>
<evidence type="ECO:0000256" key="1">
    <source>
        <dbReference type="ARBA" id="ARBA00004429"/>
    </source>
</evidence>
<keyword evidence="11" id="KW-0046">Antibiotic resistance</keyword>
<evidence type="ECO:0000256" key="3">
    <source>
        <dbReference type="ARBA" id="ARBA00022475"/>
    </source>
</evidence>
<evidence type="ECO:0000256" key="7">
    <source>
        <dbReference type="ARBA" id="ARBA00022840"/>
    </source>
</evidence>
<evidence type="ECO:0000256" key="9">
    <source>
        <dbReference type="ARBA" id="ARBA00022989"/>
    </source>
</evidence>
<proteinExistence type="inferred from homology"/>
<keyword evidence="4" id="KW-0997">Cell inner membrane</keyword>
<feature type="transmembrane region" description="Helical" evidence="15">
    <location>
        <begin position="292"/>
        <end position="313"/>
    </location>
</feature>
<feature type="region of interest" description="Disordered" evidence="14">
    <location>
        <begin position="225"/>
        <end position="248"/>
    </location>
</feature>
<organism evidence="17 18">
    <name type="scientific">Candidimonas humi</name>
    <dbReference type="NCBI Taxonomy" id="683355"/>
    <lineage>
        <taxon>Bacteria</taxon>
        <taxon>Pseudomonadati</taxon>
        <taxon>Pseudomonadota</taxon>
        <taxon>Betaproteobacteria</taxon>
        <taxon>Burkholderiales</taxon>
        <taxon>Alcaligenaceae</taxon>
        <taxon>Candidimonas</taxon>
    </lineage>
</organism>
<evidence type="ECO:0000256" key="6">
    <source>
        <dbReference type="ARBA" id="ARBA00022741"/>
    </source>
</evidence>
<evidence type="ECO:0000313" key="18">
    <source>
        <dbReference type="Proteomes" id="UP001595848"/>
    </source>
</evidence>
<keyword evidence="8" id="KW-1278">Translocase</keyword>
<reference evidence="18" key="1">
    <citation type="journal article" date="2019" name="Int. J. Syst. Evol. Microbiol.">
        <title>The Global Catalogue of Microorganisms (GCM) 10K type strain sequencing project: providing services to taxonomists for standard genome sequencing and annotation.</title>
        <authorList>
            <consortium name="The Broad Institute Genomics Platform"/>
            <consortium name="The Broad Institute Genome Sequencing Center for Infectious Disease"/>
            <person name="Wu L."/>
            <person name="Ma J."/>
        </authorList>
    </citation>
    <scope>NUCLEOTIDE SEQUENCE [LARGE SCALE GENOMIC DNA]</scope>
    <source>
        <strain evidence="18">LMG 24813</strain>
    </source>
</reference>
<gene>
    <name evidence="17" type="ORF">ACFOY1_19785</name>
</gene>
<protein>
    <recommendedName>
        <fullName evidence="13">Pyoverdine export ATP-binding/permease protein PvdT</fullName>
    </recommendedName>
</protein>
<dbReference type="Pfam" id="PF12704">
    <property type="entry name" value="MacB_PCD"/>
    <property type="match status" value="1"/>
</dbReference>
<dbReference type="PANTHER" id="PTHR30572">
    <property type="entry name" value="MEMBRANE COMPONENT OF TRANSPORTER-RELATED"/>
    <property type="match status" value="1"/>
</dbReference>
<dbReference type="PROSITE" id="PS00211">
    <property type="entry name" value="ABC_TRANSPORTER_1"/>
    <property type="match status" value="1"/>
</dbReference>
<feature type="transmembrane region" description="Helical" evidence="15">
    <location>
        <begin position="588"/>
        <end position="617"/>
    </location>
</feature>
<dbReference type="InterPro" id="IPR050250">
    <property type="entry name" value="Macrolide_Exporter_MacB"/>
</dbReference>
<evidence type="ECO:0000256" key="10">
    <source>
        <dbReference type="ARBA" id="ARBA00023136"/>
    </source>
</evidence>
<dbReference type="RefSeq" id="WP_343218680.1">
    <property type="nucleotide sequence ID" value="NZ_JAHTBN010000001.1"/>
</dbReference>
<evidence type="ECO:0000256" key="11">
    <source>
        <dbReference type="ARBA" id="ARBA00023251"/>
    </source>
</evidence>
<keyword evidence="9 15" id="KW-1133">Transmembrane helix</keyword>
<keyword evidence="10 15" id="KW-0472">Membrane</keyword>
<feature type="compositionally biased region" description="Low complexity" evidence="14">
    <location>
        <begin position="232"/>
        <end position="248"/>
    </location>
</feature>
<evidence type="ECO:0000256" key="8">
    <source>
        <dbReference type="ARBA" id="ARBA00022967"/>
    </source>
</evidence>
<keyword evidence="5 15" id="KW-0812">Transmembrane</keyword>
<dbReference type="InterPro" id="IPR017871">
    <property type="entry name" value="ABC_transporter-like_CS"/>
</dbReference>
<evidence type="ECO:0000256" key="5">
    <source>
        <dbReference type="ARBA" id="ARBA00022692"/>
    </source>
</evidence>
<dbReference type="Pfam" id="PF00005">
    <property type="entry name" value="ABC_tran"/>
    <property type="match status" value="1"/>
</dbReference>
<evidence type="ECO:0000256" key="2">
    <source>
        <dbReference type="ARBA" id="ARBA00022448"/>
    </source>
</evidence>
<comment type="similarity">
    <text evidence="12">Belongs to the ABC transporter superfamily. Macrolide exporter (TC 3.A.1.122) family.</text>
</comment>
<keyword evidence="18" id="KW-1185">Reference proteome</keyword>
<feature type="domain" description="ABC transporter" evidence="16">
    <location>
        <begin position="4"/>
        <end position="244"/>
    </location>
</feature>
<dbReference type="PROSITE" id="PS50893">
    <property type="entry name" value="ABC_TRANSPORTER_2"/>
    <property type="match status" value="1"/>
</dbReference>
<name>A0ABV8P4S5_9BURK</name>
<evidence type="ECO:0000256" key="4">
    <source>
        <dbReference type="ARBA" id="ARBA00022519"/>
    </source>
</evidence>
<dbReference type="PANTHER" id="PTHR30572:SF14">
    <property type="entry name" value="MACROLIDE EXPORT ATP-BINDING_PERMEASE PROTEIN MACB"/>
    <property type="match status" value="1"/>
</dbReference>
<comment type="caution">
    <text evidence="17">The sequence shown here is derived from an EMBL/GenBank/DDBJ whole genome shotgun (WGS) entry which is preliminary data.</text>
</comment>
<dbReference type="SUPFAM" id="SSF52540">
    <property type="entry name" value="P-loop containing nucleoside triphosphate hydrolases"/>
    <property type="match status" value="1"/>
</dbReference>
<evidence type="ECO:0000259" key="16">
    <source>
        <dbReference type="PROSITE" id="PS50893"/>
    </source>
</evidence>
<keyword evidence="7" id="KW-0067">ATP-binding</keyword>
<dbReference type="Pfam" id="PF02687">
    <property type="entry name" value="FtsX"/>
    <property type="match status" value="1"/>
</dbReference>
<evidence type="ECO:0000256" key="14">
    <source>
        <dbReference type="SAM" id="MobiDB-lite"/>
    </source>
</evidence>
<accession>A0ABV8P4S5</accession>